<dbReference type="EMBL" id="CAACYD010000007">
    <property type="protein sequence ID" value="VFA89333.1"/>
    <property type="molecule type" value="Genomic_DNA"/>
</dbReference>
<accession>A0ABD7V4U6</accession>
<organism evidence="1 2">
    <name type="scientific">Gordonia paraffinivorans</name>
    <dbReference type="NCBI Taxonomy" id="175628"/>
    <lineage>
        <taxon>Bacteria</taxon>
        <taxon>Bacillati</taxon>
        <taxon>Actinomycetota</taxon>
        <taxon>Actinomycetes</taxon>
        <taxon>Mycobacteriales</taxon>
        <taxon>Gordoniaceae</taxon>
        <taxon>Gordonia</taxon>
    </lineage>
</organism>
<protein>
    <submittedName>
        <fullName evidence="1">Uncharacterized protein</fullName>
    </submittedName>
</protein>
<evidence type="ECO:0000313" key="1">
    <source>
        <dbReference type="EMBL" id="VFA89333.1"/>
    </source>
</evidence>
<dbReference type="AlphaFoldDB" id="A0ABD7V4U6"/>
<name>A0ABD7V4U6_9ACTN</name>
<proteinExistence type="predicted"/>
<gene>
    <name evidence="1" type="ORF">NCTC8139_02895</name>
</gene>
<dbReference type="Proteomes" id="UP000360750">
    <property type="component" value="Unassembled WGS sequence"/>
</dbReference>
<evidence type="ECO:0000313" key="2">
    <source>
        <dbReference type="Proteomes" id="UP000360750"/>
    </source>
</evidence>
<sequence length="83" mass="8890">MISEMANRIATTRIVGPGQTIATMPRTMPTIEVTIREVRSAPIISSGKNLLYAVAKVMVEAYPAVGPMTPIKGVHGTNWAPAR</sequence>
<comment type="caution">
    <text evidence="1">The sequence shown here is derived from an EMBL/GenBank/DDBJ whole genome shotgun (WGS) entry which is preliminary data.</text>
</comment>
<reference evidence="1 2" key="1">
    <citation type="submission" date="2019-02" db="EMBL/GenBank/DDBJ databases">
        <authorList>
            <consortium name="Pathogen Informatics"/>
        </authorList>
    </citation>
    <scope>NUCLEOTIDE SEQUENCE [LARGE SCALE GENOMIC DNA]</scope>
    <source>
        <strain evidence="1 2">3012STDY6756503</strain>
    </source>
</reference>